<dbReference type="GO" id="GO:0005509">
    <property type="term" value="F:calcium ion binding"/>
    <property type="evidence" value="ECO:0007669"/>
    <property type="project" value="InterPro"/>
</dbReference>
<dbReference type="SUPFAM" id="SSF101112">
    <property type="entry name" value="Oxygen-evolving enhancer protein 3"/>
    <property type="match status" value="1"/>
</dbReference>
<keyword evidence="2" id="KW-0150">Chloroplast</keyword>
<proteinExistence type="inferred from homology"/>
<reference evidence="9" key="2">
    <citation type="journal article" date="2024" name="Plant">
        <title>Genomic evolution and insights into agronomic trait innovations of Sesamum species.</title>
        <authorList>
            <person name="Miao H."/>
            <person name="Wang L."/>
            <person name="Qu L."/>
            <person name="Liu H."/>
            <person name="Sun Y."/>
            <person name="Le M."/>
            <person name="Wang Q."/>
            <person name="Wei S."/>
            <person name="Zheng Y."/>
            <person name="Lin W."/>
            <person name="Duan Y."/>
            <person name="Cao H."/>
            <person name="Xiong S."/>
            <person name="Wang X."/>
            <person name="Wei L."/>
            <person name="Li C."/>
            <person name="Ma Q."/>
            <person name="Ju M."/>
            <person name="Zhao R."/>
            <person name="Li G."/>
            <person name="Mu C."/>
            <person name="Tian Q."/>
            <person name="Mei H."/>
            <person name="Zhang T."/>
            <person name="Gao T."/>
            <person name="Zhang H."/>
        </authorList>
    </citation>
    <scope>NUCLEOTIDE SEQUENCE</scope>
    <source>
        <strain evidence="9">K16</strain>
    </source>
</reference>
<dbReference type="AlphaFoldDB" id="A0AAE1WYW5"/>
<dbReference type="GO" id="GO:0009767">
    <property type="term" value="P:photosynthetic electron transport chain"/>
    <property type="evidence" value="ECO:0007669"/>
    <property type="project" value="TreeGrafter"/>
</dbReference>
<reference evidence="9" key="1">
    <citation type="submission" date="2020-06" db="EMBL/GenBank/DDBJ databases">
        <authorList>
            <person name="Li T."/>
            <person name="Hu X."/>
            <person name="Zhang T."/>
            <person name="Song X."/>
            <person name="Zhang H."/>
            <person name="Dai N."/>
            <person name="Sheng W."/>
            <person name="Hou X."/>
            <person name="Wei L."/>
        </authorList>
    </citation>
    <scope>NUCLEOTIDE SEQUENCE</scope>
    <source>
        <strain evidence="9">K16</strain>
        <tissue evidence="9">Leaf</tissue>
    </source>
</reference>
<dbReference type="InterPro" id="IPR023222">
    <property type="entry name" value="PsbQ-like_dom_sf"/>
</dbReference>
<dbReference type="PANTHER" id="PTHR33399">
    <property type="entry name" value="OXYGEN-EVOLVING ENHANCER PROTEIN 3-1, CHLOROPLASTIC"/>
    <property type="match status" value="1"/>
</dbReference>
<evidence type="ECO:0000256" key="6">
    <source>
        <dbReference type="ARBA" id="ARBA00023136"/>
    </source>
</evidence>
<protein>
    <recommendedName>
        <fullName evidence="11">PsbQ-like protein 3, chloroplastic</fullName>
    </recommendedName>
</protein>
<name>A0AAE1WYW5_9LAMI</name>
<comment type="similarity">
    <text evidence="7">Belongs to the PsbQ family.</text>
</comment>
<gene>
    <name evidence="9" type="ORF">Sango_0962600</name>
</gene>
<evidence type="ECO:0000256" key="8">
    <source>
        <dbReference type="SAM" id="MobiDB-lite"/>
    </source>
</evidence>
<dbReference type="GO" id="GO:0019898">
    <property type="term" value="C:extrinsic component of membrane"/>
    <property type="evidence" value="ECO:0007669"/>
    <property type="project" value="InterPro"/>
</dbReference>
<comment type="caution">
    <text evidence="9">The sequence shown here is derived from an EMBL/GenBank/DDBJ whole genome shotgun (WGS) entry which is preliminary data.</text>
</comment>
<dbReference type="Pfam" id="PF05757">
    <property type="entry name" value="PsbQ"/>
    <property type="match status" value="1"/>
</dbReference>
<dbReference type="Proteomes" id="UP001289374">
    <property type="component" value="Unassembled WGS sequence"/>
</dbReference>
<dbReference type="GO" id="GO:0009654">
    <property type="term" value="C:photosystem II oxygen evolving complex"/>
    <property type="evidence" value="ECO:0007669"/>
    <property type="project" value="InterPro"/>
</dbReference>
<keyword evidence="10" id="KW-1185">Reference proteome</keyword>
<evidence type="ECO:0000256" key="1">
    <source>
        <dbReference type="ARBA" id="ARBA00004334"/>
    </source>
</evidence>
<dbReference type="FunFam" id="1.20.120.290:FF:000004">
    <property type="entry name" value="Oxygen-evolving enhancer protein 3"/>
    <property type="match status" value="1"/>
</dbReference>
<sequence length="200" mass="22314">MICCSLYVLNSSQSKSTVTKRLQSLKEPYGRSTISAPETQPTTASSPNKPPPTAATISATTRRSSLIQLTASASALFLFTEPATAFDFRMTVPDQTVEEAESGIQAHAQRLVGVKDLLMAESWKEAQKVLRKSSSLLKQDMYTIIQAKPAEERARLRKLYSELFNGVTKLDYAARDEDRIRVWECYDRVVSSLHHILSTL</sequence>
<evidence type="ECO:0000256" key="7">
    <source>
        <dbReference type="ARBA" id="ARBA00035649"/>
    </source>
</evidence>
<comment type="subcellular location">
    <subcellularLocation>
        <location evidence="1">Plastid</location>
        <location evidence="1">Chloroplast thylakoid membrane</location>
    </subcellularLocation>
</comment>
<keyword evidence="6" id="KW-0472">Membrane</keyword>
<evidence type="ECO:0000256" key="5">
    <source>
        <dbReference type="ARBA" id="ARBA00023078"/>
    </source>
</evidence>
<keyword evidence="5" id="KW-0793">Thylakoid</keyword>
<evidence type="ECO:0000313" key="9">
    <source>
        <dbReference type="EMBL" id="KAK4402219.1"/>
    </source>
</evidence>
<evidence type="ECO:0000256" key="4">
    <source>
        <dbReference type="ARBA" id="ARBA00022946"/>
    </source>
</evidence>
<dbReference type="InterPro" id="IPR008797">
    <property type="entry name" value="PSII_PsbQ"/>
</dbReference>
<dbReference type="EMBL" id="JACGWL010000005">
    <property type="protein sequence ID" value="KAK4402219.1"/>
    <property type="molecule type" value="Genomic_DNA"/>
</dbReference>
<evidence type="ECO:0000313" key="10">
    <source>
        <dbReference type="Proteomes" id="UP001289374"/>
    </source>
</evidence>
<feature type="region of interest" description="Disordered" evidence="8">
    <location>
        <begin position="26"/>
        <end position="56"/>
    </location>
</feature>
<accession>A0AAE1WYW5</accession>
<dbReference type="GO" id="GO:0009535">
    <property type="term" value="C:chloroplast thylakoid membrane"/>
    <property type="evidence" value="ECO:0007669"/>
    <property type="project" value="UniProtKB-SubCell"/>
</dbReference>
<keyword evidence="3" id="KW-0934">Plastid</keyword>
<feature type="compositionally biased region" description="Polar residues" evidence="8">
    <location>
        <begin position="32"/>
        <end position="47"/>
    </location>
</feature>
<evidence type="ECO:0000256" key="2">
    <source>
        <dbReference type="ARBA" id="ARBA00022528"/>
    </source>
</evidence>
<evidence type="ECO:0000256" key="3">
    <source>
        <dbReference type="ARBA" id="ARBA00022640"/>
    </source>
</evidence>
<dbReference type="PANTHER" id="PTHR33399:SF6">
    <property type="entry name" value="PSBQ-LIKE PROTEIN 3, CHLOROPLASTIC"/>
    <property type="match status" value="1"/>
</dbReference>
<dbReference type="Gene3D" id="1.20.120.290">
    <property type="entry name" value="Oxygen-evolving enhancer protein 3 (PsbQ), four-helix up-down bundle"/>
    <property type="match status" value="1"/>
</dbReference>
<keyword evidence="4" id="KW-0809">Transit peptide</keyword>
<organism evidence="9 10">
    <name type="scientific">Sesamum angolense</name>
    <dbReference type="NCBI Taxonomy" id="2727404"/>
    <lineage>
        <taxon>Eukaryota</taxon>
        <taxon>Viridiplantae</taxon>
        <taxon>Streptophyta</taxon>
        <taxon>Embryophyta</taxon>
        <taxon>Tracheophyta</taxon>
        <taxon>Spermatophyta</taxon>
        <taxon>Magnoliopsida</taxon>
        <taxon>eudicotyledons</taxon>
        <taxon>Gunneridae</taxon>
        <taxon>Pentapetalae</taxon>
        <taxon>asterids</taxon>
        <taxon>lamiids</taxon>
        <taxon>Lamiales</taxon>
        <taxon>Pedaliaceae</taxon>
        <taxon>Sesamum</taxon>
    </lineage>
</organism>
<dbReference type="InterPro" id="IPR054099">
    <property type="entry name" value="PSII_PsbQ_pln"/>
</dbReference>
<evidence type="ECO:0008006" key="11">
    <source>
        <dbReference type="Google" id="ProtNLM"/>
    </source>
</evidence>